<comment type="caution">
    <text evidence="2">The sequence shown here is derived from an EMBL/GenBank/DDBJ whole genome shotgun (WGS) entry which is preliminary data.</text>
</comment>
<dbReference type="RefSeq" id="WP_351958561.1">
    <property type="nucleotide sequence ID" value="NZ_JBEOZM010000009.1"/>
</dbReference>
<keyword evidence="3" id="KW-1185">Reference proteome</keyword>
<feature type="transmembrane region" description="Helical" evidence="1">
    <location>
        <begin position="35"/>
        <end position="56"/>
    </location>
</feature>
<organism evidence="2 3">
    <name type="scientific">Streptomyces sp. 900105755</name>
    <dbReference type="NCBI Taxonomy" id="3154389"/>
    <lineage>
        <taxon>Bacteria</taxon>
        <taxon>Bacillati</taxon>
        <taxon>Actinomycetota</taxon>
        <taxon>Actinomycetes</taxon>
        <taxon>Kitasatosporales</taxon>
        <taxon>Streptomycetaceae</taxon>
        <taxon>Streptomyces</taxon>
    </lineage>
</organism>
<keyword evidence="1" id="KW-0472">Membrane</keyword>
<keyword evidence="1" id="KW-1133">Transmembrane helix</keyword>
<evidence type="ECO:0000256" key="1">
    <source>
        <dbReference type="SAM" id="Phobius"/>
    </source>
</evidence>
<evidence type="ECO:0000313" key="2">
    <source>
        <dbReference type="EMBL" id="MER6269992.1"/>
    </source>
</evidence>
<evidence type="ECO:0000313" key="3">
    <source>
        <dbReference type="Proteomes" id="UP001490365"/>
    </source>
</evidence>
<sequence length="74" mass="7645">MTTSTSWAVARLLRDRNAALYLTGVVVSGFGTSALWLRLLLPVFGGALLLTAGALGQRSASRTAARSPSDANPA</sequence>
<protein>
    <submittedName>
        <fullName evidence="2">Uncharacterized protein</fullName>
    </submittedName>
</protein>
<reference evidence="2 3" key="1">
    <citation type="submission" date="2024-06" db="EMBL/GenBank/DDBJ databases">
        <title>The Natural Products Discovery Center: Release of the First 8490 Sequenced Strains for Exploring Actinobacteria Biosynthetic Diversity.</title>
        <authorList>
            <person name="Kalkreuter E."/>
            <person name="Kautsar S.A."/>
            <person name="Yang D."/>
            <person name="Bader C.D."/>
            <person name="Teijaro C.N."/>
            <person name="Fluegel L."/>
            <person name="Davis C.M."/>
            <person name="Simpson J.R."/>
            <person name="Lauterbach L."/>
            <person name="Steele A.D."/>
            <person name="Gui C."/>
            <person name="Meng S."/>
            <person name="Li G."/>
            <person name="Viehrig K."/>
            <person name="Ye F."/>
            <person name="Su P."/>
            <person name="Kiefer A.F."/>
            <person name="Nichols A."/>
            <person name="Cepeda A.J."/>
            <person name="Yan W."/>
            <person name="Fan B."/>
            <person name="Jiang Y."/>
            <person name="Adhikari A."/>
            <person name="Zheng C.-J."/>
            <person name="Schuster L."/>
            <person name="Cowan T.M."/>
            <person name="Smanski M.J."/>
            <person name="Chevrette M.G."/>
            <person name="De Carvalho L.P.S."/>
            <person name="Shen B."/>
        </authorList>
    </citation>
    <scope>NUCLEOTIDE SEQUENCE [LARGE SCALE GENOMIC DNA]</scope>
    <source>
        <strain evidence="2 3">NPDC001694</strain>
    </source>
</reference>
<proteinExistence type="predicted"/>
<accession>A0ABV1TJ01</accession>
<dbReference type="Proteomes" id="UP001490365">
    <property type="component" value="Unassembled WGS sequence"/>
</dbReference>
<keyword evidence="1" id="KW-0812">Transmembrane</keyword>
<name>A0ABV1TJ01_9ACTN</name>
<gene>
    <name evidence="2" type="ORF">ABT211_22245</name>
</gene>
<dbReference type="EMBL" id="JBEOZM010000009">
    <property type="protein sequence ID" value="MER6269992.1"/>
    <property type="molecule type" value="Genomic_DNA"/>
</dbReference>